<dbReference type="AlphaFoldDB" id="A0A936K6Z4"/>
<protein>
    <submittedName>
        <fullName evidence="2">Roadblock/LC7 domain-containing protein</fullName>
    </submittedName>
</protein>
<proteinExistence type="predicted"/>
<evidence type="ECO:0000259" key="1">
    <source>
        <dbReference type="Pfam" id="PF03259"/>
    </source>
</evidence>
<comment type="caution">
    <text evidence="2">The sequence shown here is derived from an EMBL/GenBank/DDBJ whole genome shotgun (WGS) entry which is preliminary data.</text>
</comment>
<dbReference type="Gene3D" id="3.30.450.30">
    <property type="entry name" value="Dynein light chain 2a, cytoplasmic"/>
    <property type="match status" value="1"/>
</dbReference>
<name>A0A936K6Z4_9BACT</name>
<dbReference type="EMBL" id="JADKCH010000002">
    <property type="protein sequence ID" value="MBK8571882.1"/>
    <property type="molecule type" value="Genomic_DNA"/>
</dbReference>
<reference evidence="2 3" key="1">
    <citation type="submission" date="2020-10" db="EMBL/GenBank/DDBJ databases">
        <title>Connecting structure to function with the recovery of over 1000 high-quality activated sludge metagenome-assembled genomes encoding full-length rRNA genes using long-read sequencing.</title>
        <authorList>
            <person name="Singleton C.M."/>
            <person name="Petriglieri F."/>
            <person name="Kristensen J.M."/>
            <person name="Kirkegaard R.H."/>
            <person name="Michaelsen T.Y."/>
            <person name="Andersen M.H."/>
            <person name="Karst S.M."/>
            <person name="Dueholm M.S."/>
            <person name="Nielsen P.H."/>
            <person name="Albertsen M."/>
        </authorList>
    </citation>
    <scope>NUCLEOTIDE SEQUENCE [LARGE SCALE GENOMIC DNA]</scope>
    <source>
        <strain evidence="2">OdNE_18-Q3-R46-58_MAXAC.008</strain>
    </source>
</reference>
<gene>
    <name evidence="2" type="ORF">IPN91_04390</name>
</gene>
<dbReference type="Pfam" id="PF03259">
    <property type="entry name" value="Robl_LC7"/>
    <property type="match status" value="1"/>
</dbReference>
<feature type="domain" description="Roadblock/LAMTOR2" evidence="1">
    <location>
        <begin position="4"/>
        <end position="93"/>
    </location>
</feature>
<organism evidence="2 3">
    <name type="scientific">Candidatus Geothrix odensensis</name>
    <dbReference type="NCBI Taxonomy" id="2954440"/>
    <lineage>
        <taxon>Bacteria</taxon>
        <taxon>Pseudomonadati</taxon>
        <taxon>Acidobacteriota</taxon>
        <taxon>Holophagae</taxon>
        <taxon>Holophagales</taxon>
        <taxon>Holophagaceae</taxon>
        <taxon>Geothrix</taxon>
    </lineage>
</organism>
<dbReference type="InterPro" id="IPR004942">
    <property type="entry name" value="Roadblock/LAMTOR2_dom"/>
</dbReference>
<dbReference type="Proteomes" id="UP000709959">
    <property type="component" value="Unassembled WGS sequence"/>
</dbReference>
<accession>A0A936K6Z4</accession>
<sequence length="118" mass="13451">MFQQILDQLIERVPEALAATFNDRDGDPICSRTIQVSNEGLQLLGAYQHVVKRHLQQAVEEFDRGEVKQVAFATDQHWILMIGAREHCTLVLVMQREGILGRARFHMEQAIEALNGQL</sequence>
<evidence type="ECO:0000313" key="2">
    <source>
        <dbReference type="EMBL" id="MBK8571882.1"/>
    </source>
</evidence>
<evidence type="ECO:0000313" key="3">
    <source>
        <dbReference type="Proteomes" id="UP000709959"/>
    </source>
</evidence>
<dbReference type="SUPFAM" id="SSF103196">
    <property type="entry name" value="Roadblock/LC7 domain"/>
    <property type="match status" value="1"/>
</dbReference>